<gene>
    <name evidence="1" type="ORF">LCGC14_1411680</name>
</gene>
<comment type="caution">
    <text evidence="1">The sequence shown here is derived from an EMBL/GenBank/DDBJ whole genome shotgun (WGS) entry which is preliminary data.</text>
</comment>
<dbReference type="EMBL" id="LAZR01009319">
    <property type="protein sequence ID" value="KKM73318.1"/>
    <property type="molecule type" value="Genomic_DNA"/>
</dbReference>
<evidence type="ECO:0000313" key="1">
    <source>
        <dbReference type="EMBL" id="KKM73318.1"/>
    </source>
</evidence>
<accession>A0A0F9JUF4</accession>
<organism evidence="1">
    <name type="scientific">marine sediment metagenome</name>
    <dbReference type="NCBI Taxonomy" id="412755"/>
    <lineage>
        <taxon>unclassified sequences</taxon>
        <taxon>metagenomes</taxon>
        <taxon>ecological metagenomes</taxon>
    </lineage>
</organism>
<protein>
    <submittedName>
        <fullName evidence="1">Uncharacterized protein</fullName>
    </submittedName>
</protein>
<reference evidence="1" key="1">
    <citation type="journal article" date="2015" name="Nature">
        <title>Complex archaea that bridge the gap between prokaryotes and eukaryotes.</title>
        <authorList>
            <person name="Spang A."/>
            <person name="Saw J.H."/>
            <person name="Jorgensen S.L."/>
            <person name="Zaremba-Niedzwiedzka K."/>
            <person name="Martijn J."/>
            <person name="Lind A.E."/>
            <person name="van Eijk R."/>
            <person name="Schleper C."/>
            <person name="Guy L."/>
            <person name="Ettema T.J."/>
        </authorList>
    </citation>
    <scope>NUCLEOTIDE SEQUENCE</scope>
</reference>
<dbReference type="AlphaFoldDB" id="A0A0F9JUF4"/>
<proteinExistence type="predicted"/>
<sequence length="66" mass="7475">MSIANWIFKKKVKKLAGKVIKNEEAIDGVVDRALVQLVKKLSNWLVRINWGHLLGLLARKLVGLLK</sequence>
<name>A0A0F9JUF4_9ZZZZ</name>